<keyword evidence="5" id="KW-1185">Reference proteome</keyword>
<dbReference type="InterPro" id="IPR038332">
    <property type="entry name" value="PPE_sf"/>
</dbReference>
<sequence>MIPEFSWLPPEINSALIFGGAGSGPLLTAASAWDGLAQDLQASATSFHSVIVELTAGPWTGPASDSMAAAATPYVGWLNAAAGHAAAAAGQARVAATAFETALTAMVHPAVVTANRASLPRLVAMNFLGQNTTAIAANEFDYMEMWAQDVSAMVGYHSGATSVAATLAPFEGLGAQLAGLTSSLSSAVQRAEAAVPAMLSTLKALPLQEVSMLMYPASMAMSPLMSMMSMAARGSTAGVPGTAAAAARLPASIPKLAGGALSGVKALGAGRLGSAMSAGLGKARLVGAMSVPSTWQGSTPAGMASSAMRGMGAMHAAADLQGAGAAAGGRMTPMPMPMGMGGAGAGMAGMGRGGASPQVLPKRPCVVPRAGV</sequence>
<feature type="domain" description="PPE" evidence="2">
    <location>
        <begin position="5"/>
        <end position="167"/>
    </location>
</feature>
<dbReference type="Gene3D" id="1.20.1260.20">
    <property type="entry name" value="PPE superfamily"/>
    <property type="match status" value="1"/>
</dbReference>
<evidence type="ECO:0000313" key="5">
    <source>
        <dbReference type="Proteomes" id="UP000467385"/>
    </source>
</evidence>
<accession>A0A1X1T2P1</accession>
<dbReference type="Proteomes" id="UP000467385">
    <property type="component" value="Chromosome"/>
</dbReference>
<feature type="domain" description="PPE family C-terminal" evidence="3">
    <location>
        <begin position="277"/>
        <end position="369"/>
    </location>
</feature>
<name>A0A1X1T2P1_9MYCO</name>
<dbReference type="InterPro" id="IPR022171">
    <property type="entry name" value="PPE_C"/>
</dbReference>
<dbReference type="PANTHER" id="PTHR46766:SF1">
    <property type="entry name" value="GLUTAMINE-RICH PROTEIN 2"/>
    <property type="match status" value="1"/>
</dbReference>
<dbReference type="FunFam" id="1.20.1260.20:FF:000001">
    <property type="entry name" value="PPE family protein PPE41"/>
    <property type="match status" value="1"/>
</dbReference>
<dbReference type="SUPFAM" id="SSF140459">
    <property type="entry name" value="PE/PPE dimer-like"/>
    <property type="match status" value="1"/>
</dbReference>
<comment type="similarity">
    <text evidence="1">Belongs to the mycobacterial PPE family.</text>
</comment>
<dbReference type="EMBL" id="AP022613">
    <property type="protein sequence ID" value="BBZ41099.1"/>
    <property type="molecule type" value="Genomic_DNA"/>
</dbReference>
<dbReference type="AlphaFoldDB" id="A0A1X1T2P1"/>
<protein>
    <submittedName>
        <fullName evidence="4">Putative PPE family protein PPE49</fullName>
    </submittedName>
</protein>
<evidence type="ECO:0000259" key="3">
    <source>
        <dbReference type="Pfam" id="PF12484"/>
    </source>
</evidence>
<evidence type="ECO:0000256" key="1">
    <source>
        <dbReference type="ARBA" id="ARBA00010652"/>
    </source>
</evidence>
<dbReference type="GO" id="GO:0052572">
    <property type="term" value="P:response to host immune response"/>
    <property type="evidence" value="ECO:0007669"/>
    <property type="project" value="TreeGrafter"/>
</dbReference>
<dbReference type="STRING" id="44010.AWC00_19575"/>
<dbReference type="Pfam" id="PF12484">
    <property type="entry name" value="PPE-SVP"/>
    <property type="match status" value="1"/>
</dbReference>
<proteinExistence type="inferred from homology"/>
<dbReference type="Pfam" id="PF00823">
    <property type="entry name" value="PPE"/>
    <property type="match status" value="1"/>
</dbReference>
<dbReference type="PANTHER" id="PTHR46766">
    <property type="entry name" value="GLUTAMINE-RICH PROTEIN 2"/>
    <property type="match status" value="1"/>
</dbReference>
<dbReference type="RefSeq" id="WP_085234444.1">
    <property type="nucleotide sequence ID" value="NZ_AP022613.1"/>
</dbReference>
<evidence type="ECO:0000259" key="2">
    <source>
        <dbReference type="Pfam" id="PF00823"/>
    </source>
</evidence>
<reference evidence="4 5" key="1">
    <citation type="journal article" date="2019" name="Emerg. Microbes Infect.">
        <title>Comprehensive subspecies identification of 175 nontuberculous mycobacteria species based on 7547 genomic profiles.</title>
        <authorList>
            <person name="Matsumoto Y."/>
            <person name="Kinjo T."/>
            <person name="Motooka D."/>
            <person name="Nabeya D."/>
            <person name="Jung N."/>
            <person name="Uechi K."/>
            <person name="Horii T."/>
            <person name="Iida T."/>
            <person name="Fujita J."/>
            <person name="Nakamura S."/>
        </authorList>
    </citation>
    <scope>NUCLEOTIDE SEQUENCE [LARGE SCALE GENOMIC DNA]</scope>
    <source>
        <strain evidence="4 5">JCM 14738</strain>
    </source>
</reference>
<evidence type="ECO:0000313" key="4">
    <source>
        <dbReference type="EMBL" id="BBZ41099.1"/>
    </source>
</evidence>
<gene>
    <name evidence="4" type="primary">PPE49</name>
    <name evidence="4" type="ORF">MCNS_41620</name>
</gene>
<dbReference type="OrthoDB" id="4753779at2"/>
<organism evidence="4 5">
    <name type="scientific">Mycobacterium conspicuum</name>
    <dbReference type="NCBI Taxonomy" id="44010"/>
    <lineage>
        <taxon>Bacteria</taxon>
        <taxon>Bacillati</taxon>
        <taxon>Actinomycetota</taxon>
        <taxon>Actinomycetes</taxon>
        <taxon>Mycobacteriales</taxon>
        <taxon>Mycobacteriaceae</taxon>
        <taxon>Mycobacterium</taxon>
    </lineage>
</organism>
<dbReference type="InterPro" id="IPR000030">
    <property type="entry name" value="PPE_dom"/>
</dbReference>